<dbReference type="InterPro" id="IPR051094">
    <property type="entry name" value="Diverse_Catalytic_Enzymes"/>
</dbReference>
<evidence type="ECO:0000256" key="1">
    <source>
        <dbReference type="ARBA" id="ARBA00012506"/>
    </source>
</evidence>
<dbReference type="GO" id="GO:0008803">
    <property type="term" value="F:bis(5'-nucleosyl)-tetraphosphatase (symmetrical) activity"/>
    <property type="evidence" value="ECO:0007669"/>
    <property type="project" value="UniProtKB-EC"/>
</dbReference>
<dbReference type="InterPro" id="IPR006674">
    <property type="entry name" value="HD_domain"/>
</dbReference>
<dbReference type="PANTHER" id="PTHR35795:SF1">
    <property type="entry name" value="BIS(5'-NUCLEOSYL)-TETRAPHOSPHATASE, SYMMETRICAL"/>
    <property type="match status" value="1"/>
</dbReference>
<evidence type="ECO:0000256" key="5">
    <source>
        <dbReference type="ARBA" id="ARBA00023004"/>
    </source>
</evidence>
<dbReference type="CDD" id="cd00077">
    <property type="entry name" value="HDc"/>
    <property type="match status" value="1"/>
</dbReference>
<keyword evidence="5" id="KW-0408">Iron</keyword>
<dbReference type="RefSeq" id="WP_213536799.1">
    <property type="nucleotide sequence ID" value="NZ_BOVQ01000009.1"/>
</dbReference>
<feature type="domain" description="HD/PDEase" evidence="7">
    <location>
        <begin position="23"/>
        <end position="150"/>
    </location>
</feature>
<organism evidence="8 9">
    <name type="scientific">Lactococcus nasutitermitis</name>
    <dbReference type="NCBI Taxonomy" id="1652957"/>
    <lineage>
        <taxon>Bacteria</taxon>
        <taxon>Bacillati</taxon>
        <taxon>Bacillota</taxon>
        <taxon>Bacilli</taxon>
        <taxon>Lactobacillales</taxon>
        <taxon>Streptococcaceae</taxon>
        <taxon>Lactococcus</taxon>
    </lineage>
</organism>
<evidence type="ECO:0000313" key="9">
    <source>
        <dbReference type="Proteomes" id="UP001595987"/>
    </source>
</evidence>
<dbReference type="InterPro" id="IPR003607">
    <property type="entry name" value="HD/PDEase_dom"/>
</dbReference>
<name>A0ABV9JEA5_9LACT</name>
<dbReference type="Proteomes" id="UP001595987">
    <property type="component" value="Unassembled WGS sequence"/>
</dbReference>
<dbReference type="SMART" id="SM00471">
    <property type="entry name" value="HDc"/>
    <property type="match status" value="1"/>
</dbReference>
<keyword evidence="2" id="KW-0479">Metal-binding</keyword>
<evidence type="ECO:0000256" key="3">
    <source>
        <dbReference type="ARBA" id="ARBA00022741"/>
    </source>
</evidence>
<gene>
    <name evidence="8" type="primary">yqeK</name>
    <name evidence="8" type="ORF">ACFO26_09130</name>
</gene>
<dbReference type="InterPro" id="IPR005249">
    <property type="entry name" value="YqeK"/>
</dbReference>
<dbReference type="Pfam" id="PF01966">
    <property type="entry name" value="HD"/>
    <property type="match status" value="1"/>
</dbReference>
<dbReference type="NCBIfam" id="TIGR00488">
    <property type="entry name" value="bis(5'-nucleosyl)-tetraphosphatase (symmetrical) YqeK"/>
    <property type="match status" value="1"/>
</dbReference>
<dbReference type="EMBL" id="JBHSGD010000007">
    <property type="protein sequence ID" value="MFC4653070.1"/>
    <property type="molecule type" value="Genomic_DNA"/>
</dbReference>
<comment type="caution">
    <text evidence="8">The sequence shown here is derived from an EMBL/GenBank/DDBJ whole genome shotgun (WGS) entry which is preliminary data.</text>
</comment>
<dbReference type="PANTHER" id="PTHR35795">
    <property type="entry name" value="SLR1885 PROTEIN"/>
    <property type="match status" value="1"/>
</dbReference>
<reference evidence="9" key="1">
    <citation type="journal article" date="2019" name="Int. J. Syst. Evol. Microbiol.">
        <title>The Global Catalogue of Microorganisms (GCM) 10K type strain sequencing project: providing services to taxonomists for standard genome sequencing and annotation.</title>
        <authorList>
            <consortium name="The Broad Institute Genomics Platform"/>
            <consortium name="The Broad Institute Genome Sequencing Center for Infectious Disease"/>
            <person name="Wu L."/>
            <person name="Ma J."/>
        </authorList>
    </citation>
    <scope>NUCLEOTIDE SEQUENCE [LARGE SCALE GENOMIC DNA]</scope>
    <source>
        <strain evidence="9">CCUG 63287</strain>
    </source>
</reference>
<keyword evidence="9" id="KW-1185">Reference proteome</keyword>
<dbReference type="EC" id="3.6.1.41" evidence="1"/>
<dbReference type="SUPFAM" id="SSF109604">
    <property type="entry name" value="HD-domain/PDEase-like"/>
    <property type="match status" value="1"/>
</dbReference>
<sequence>MFDFYPEVGLSREELLAKIAAQVKDSRFQHILGVEQAAIELAQRYGANPHKASLAGLLHDYAKNQSDVVFLDLIDKYGLNPELKRWGNNVWHGMVGIYKMKEDFDLSDAEILRAVEIHTVGSSEMSVLDKVVYVADYIEAGRDFAGVDEARAIAAKSLDAAVAFETVRTVEFLAAKRIAIYPQTIETYNAFLPYLAEGNV</sequence>
<evidence type="ECO:0000256" key="2">
    <source>
        <dbReference type="ARBA" id="ARBA00022723"/>
    </source>
</evidence>
<evidence type="ECO:0000256" key="4">
    <source>
        <dbReference type="ARBA" id="ARBA00022801"/>
    </source>
</evidence>
<comment type="catalytic activity">
    <reaction evidence="6">
        <text>P(1),P(4)-bis(5'-adenosyl) tetraphosphate + H2O = 2 ADP + 2 H(+)</text>
        <dbReference type="Rhea" id="RHEA:24252"/>
        <dbReference type="ChEBI" id="CHEBI:15377"/>
        <dbReference type="ChEBI" id="CHEBI:15378"/>
        <dbReference type="ChEBI" id="CHEBI:58141"/>
        <dbReference type="ChEBI" id="CHEBI:456216"/>
        <dbReference type="EC" id="3.6.1.41"/>
    </reaction>
</comment>
<keyword evidence="3" id="KW-0547">Nucleotide-binding</keyword>
<evidence type="ECO:0000256" key="6">
    <source>
        <dbReference type="ARBA" id="ARBA00049417"/>
    </source>
</evidence>
<protein>
    <recommendedName>
        <fullName evidence="1">bis(5'-nucleosyl)-tetraphosphatase (symmetrical)</fullName>
        <ecNumber evidence="1">3.6.1.41</ecNumber>
    </recommendedName>
</protein>
<evidence type="ECO:0000259" key="7">
    <source>
        <dbReference type="SMART" id="SM00471"/>
    </source>
</evidence>
<dbReference type="Gene3D" id="1.10.3210.10">
    <property type="entry name" value="Hypothetical protein af1432"/>
    <property type="match status" value="1"/>
</dbReference>
<proteinExistence type="predicted"/>
<keyword evidence="4 8" id="KW-0378">Hydrolase</keyword>
<accession>A0ABV9JEA5</accession>
<evidence type="ECO:0000313" key="8">
    <source>
        <dbReference type="EMBL" id="MFC4653070.1"/>
    </source>
</evidence>